<dbReference type="SUPFAM" id="SSF143410">
    <property type="entry name" value="DOPA-like"/>
    <property type="match status" value="1"/>
</dbReference>
<evidence type="ECO:0000313" key="3">
    <source>
        <dbReference type="EMBL" id="POB43289.1"/>
    </source>
</evidence>
<dbReference type="Proteomes" id="UP000054370">
    <property type="component" value="Unassembled WGS sequence"/>
</dbReference>
<evidence type="ECO:0000313" key="1">
    <source>
        <dbReference type="EMBL" id="AXX62236.1"/>
    </source>
</evidence>
<protein>
    <submittedName>
        <fullName evidence="1">Aromatic ring-cleaving dioxygenase</fullName>
    </submittedName>
    <submittedName>
        <fullName evidence="3">DOPA 4,5-dioxygenase</fullName>
    </submittedName>
</protein>
<dbReference type="EMBL" id="LOSH02000001">
    <property type="protein sequence ID" value="PNM77931.1"/>
    <property type="molecule type" value="Genomic_DNA"/>
</dbReference>
<dbReference type="Pfam" id="PF08883">
    <property type="entry name" value="DOPA_dioxygen"/>
    <property type="match status" value="1"/>
</dbReference>
<proteinExistence type="predicted"/>
<dbReference type="Gene3D" id="3.30.70.1240">
    <property type="entry name" value="DOPA-like domains"/>
    <property type="match status" value="1"/>
</dbReference>
<accession>A0A2S3RMF4</accession>
<dbReference type="PIRSF" id="PIRSF028139">
    <property type="entry name" value="DOPA-diox_rel_Mll2280"/>
    <property type="match status" value="1"/>
</dbReference>
<dbReference type="EMBL" id="CP019291">
    <property type="protein sequence ID" value="AXX62236.1"/>
    <property type="molecule type" value="Genomic_DNA"/>
</dbReference>
<organism evidence="3 5">
    <name type="scientific">Vibrio vulnificus</name>
    <dbReference type="NCBI Taxonomy" id="672"/>
    <lineage>
        <taxon>Bacteria</taxon>
        <taxon>Pseudomonadati</taxon>
        <taxon>Pseudomonadota</taxon>
        <taxon>Gammaproteobacteria</taxon>
        <taxon>Vibrionales</taxon>
        <taxon>Vibrionaceae</taxon>
        <taxon>Vibrio</taxon>
    </lineage>
</organism>
<dbReference type="RefSeq" id="WP_011152302.1">
    <property type="nucleotide sequence ID" value="NZ_CABMOC010000003.1"/>
</dbReference>
<reference evidence="2 4" key="2">
    <citation type="submission" date="2017-12" db="EMBL/GenBank/DDBJ databases">
        <title>FDA dAtabase for Regulatory Grade micrObial Sequences (FDA-ARGOS): Supporting development and validation of Infectious Disease Dx tests.</title>
        <authorList>
            <person name="Hoffmann M."/>
            <person name="Allard M."/>
            <person name="Evans P."/>
            <person name="Brown E."/>
            <person name="Tallon L.J."/>
            <person name="Sadzewicz L."/>
            <person name="Sengamalay N."/>
            <person name="Ott S."/>
            <person name="Godinez A."/>
            <person name="Nagaraj S."/>
            <person name="Vavikolanu K."/>
            <person name="Aluvathingal J."/>
            <person name="Nadendla S."/>
            <person name="Hobson J."/>
            <person name="Sichtig H."/>
        </authorList>
    </citation>
    <scope>NUCLEOTIDE SEQUENCE [LARGE SCALE GENOMIC DNA]</scope>
    <source>
        <strain evidence="4">ATCC 29307</strain>
        <strain evidence="2">FDAARGOS_118</strain>
    </source>
</reference>
<reference evidence="3 5" key="3">
    <citation type="journal article" date="2018" name="Front. Microbiol.">
        <title>Phylogeny of Vibrio vulnificus from the Analysis of the Core-Genome: Implications for Intra-Species Taxonomy.</title>
        <authorList>
            <person name="Roig F.J."/>
            <person name="Gonzalez-Candelas F."/>
            <person name="Sanjuan E."/>
            <person name="Fouz B."/>
            <person name="Feil E.J."/>
            <person name="Llorens C."/>
            <person name="Baker-Austin C."/>
            <person name="Oliver J.D."/>
            <person name="Danin-Poleg Y."/>
            <person name="Gibas C.J."/>
            <person name="Kashi Y."/>
            <person name="Gulig P.A."/>
            <person name="Morrison S.S."/>
            <person name="Amaro C."/>
        </authorList>
    </citation>
    <scope>NUCLEOTIDE SEQUENCE [LARGE SCALE GENOMIC DNA]</scope>
    <source>
        <strain evidence="3 5">CECT4608</strain>
    </source>
</reference>
<dbReference type="EMBL" id="PDGH01000134">
    <property type="protein sequence ID" value="POB43289.1"/>
    <property type="molecule type" value="Genomic_DNA"/>
</dbReference>
<name>A0A2S3RMF4_VIBVL</name>
<evidence type="ECO:0000313" key="5">
    <source>
        <dbReference type="Proteomes" id="UP000237466"/>
    </source>
</evidence>
<keyword evidence="3" id="KW-0560">Oxidoreductase</keyword>
<dbReference type="Proteomes" id="UP000263418">
    <property type="component" value="Chromosome 2"/>
</dbReference>
<evidence type="ECO:0000313" key="2">
    <source>
        <dbReference type="EMBL" id="PNM77931.1"/>
    </source>
</evidence>
<dbReference type="AlphaFoldDB" id="A0A2S3RMF4"/>
<dbReference type="PANTHER" id="PTHR36423:SF2">
    <property type="entry name" value="AFR070WP"/>
    <property type="match status" value="1"/>
</dbReference>
<dbReference type="KEGG" id="vvl:VV93_v1c39620"/>
<dbReference type="GeneID" id="93897893"/>
<sequence length="106" mass="12560">MFHAHVYYPLIRRQDALKIHQQIRNERQDVTAIFPLVDRLVGPHKMPMFELHFHDNQQGLIEWLDAHRGDLSVLIHPVSDEHLLDHTERAHWLGKELGIFEETLSD</sequence>
<gene>
    <name evidence="2" type="ORF">AL548_004985</name>
    <name evidence="3" type="ORF">CRN52_20980</name>
    <name evidence="1" type="ORF">FORC53_3897</name>
</gene>
<dbReference type="PANTHER" id="PTHR36423">
    <property type="entry name" value="AFR070WP"/>
    <property type="match status" value="1"/>
</dbReference>
<dbReference type="Proteomes" id="UP000237466">
    <property type="component" value="Unassembled WGS sequence"/>
</dbReference>
<dbReference type="InterPro" id="IPR023389">
    <property type="entry name" value="DOPA-like_sf"/>
</dbReference>
<keyword evidence="4" id="KW-1185">Reference proteome</keyword>
<dbReference type="InterPro" id="IPR014980">
    <property type="entry name" value="DOPA_dioxygen"/>
</dbReference>
<evidence type="ECO:0000313" key="6">
    <source>
        <dbReference type="Proteomes" id="UP000263418"/>
    </source>
</evidence>
<keyword evidence="3" id="KW-0223">Dioxygenase</keyword>
<reference evidence="1 6" key="1">
    <citation type="submission" date="2017-01" db="EMBL/GenBank/DDBJ databases">
        <title>Complete Genome Sequence of Vibrio vulnificus FORC_053.</title>
        <authorList>
            <consortium name="Food-borne Pathogen Omics Research Center"/>
            <person name="Chung H.Y."/>
            <person name="Na E.J."/>
            <person name="Song J.S."/>
            <person name="Kim H."/>
            <person name="Lee J.-H."/>
            <person name="Ryu S."/>
            <person name="Choi S.H."/>
        </authorList>
    </citation>
    <scope>NUCLEOTIDE SEQUENCE [LARGE SCALE GENOMIC DNA]</scope>
    <source>
        <strain evidence="1 6">FORC_053</strain>
    </source>
</reference>
<dbReference type="GO" id="GO:0051213">
    <property type="term" value="F:dioxygenase activity"/>
    <property type="evidence" value="ECO:0007669"/>
    <property type="project" value="UniProtKB-KW"/>
</dbReference>
<evidence type="ECO:0000313" key="4">
    <source>
        <dbReference type="Proteomes" id="UP000054370"/>
    </source>
</evidence>